<comment type="caution">
    <text evidence="2">The sequence shown here is derived from an EMBL/GenBank/DDBJ whole genome shotgun (WGS) entry which is preliminary data.</text>
</comment>
<name>A0A5C5X774_9PLAN</name>
<sequence length="162" mass="18630">MPAQPLFDYKQFDYDKPLLDLNEVRKVNPQRHEMEQLSGIVHIDREQHGLVGFKEVSNDEFWIKGHMPGFPLMPGVMLCEAAAQLAGFYARKYDLLGAGDYLGFGGMNDVRFRRPVYPDCRLIICARILKVRPKRLAEFEFQGFVDDKMVYNGTMIGVPISR</sequence>
<evidence type="ECO:0000313" key="3">
    <source>
        <dbReference type="Proteomes" id="UP000317243"/>
    </source>
</evidence>
<organism evidence="2 3">
    <name type="scientific">Thalassoglobus neptunius</name>
    <dbReference type="NCBI Taxonomy" id="1938619"/>
    <lineage>
        <taxon>Bacteria</taxon>
        <taxon>Pseudomonadati</taxon>
        <taxon>Planctomycetota</taxon>
        <taxon>Planctomycetia</taxon>
        <taxon>Planctomycetales</taxon>
        <taxon>Planctomycetaceae</taxon>
        <taxon>Thalassoglobus</taxon>
    </lineage>
</organism>
<dbReference type="PANTHER" id="PTHR30272:SF1">
    <property type="entry name" value="3-HYDROXYACYL-[ACYL-CARRIER-PROTEIN] DEHYDRATASE"/>
    <property type="match status" value="1"/>
</dbReference>
<proteinExistence type="predicted"/>
<evidence type="ECO:0000256" key="1">
    <source>
        <dbReference type="ARBA" id="ARBA00023239"/>
    </source>
</evidence>
<dbReference type="GO" id="GO:0019171">
    <property type="term" value="F:(3R)-hydroxyacyl-[acyl-carrier-protein] dehydratase activity"/>
    <property type="evidence" value="ECO:0007669"/>
    <property type="project" value="UniProtKB-EC"/>
</dbReference>
<reference evidence="2 3" key="1">
    <citation type="submission" date="2019-02" db="EMBL/GenBank/DDBJ databases">
        <title>Deep-cultivation of Planctomycetes and their phenomic and genomic characterization uncovers novel biology.</title>
        <authorList>
            <person name="Wiegand S."/>
            <person name="Jogler M."/>
            <person name="Boedeker C."/>
            <person name="Pinto D."/>
            <person name="Vollmers J."/>
            <person name="Rivas-Marin E."/>
            <person name="Kohn T."/>
            <person name="Peeters S.H."/>
            <person name="Heuer A."/>
            <person name="Rast P."/>
            <person name="Oberbeckmann S."/>
            <person name="Bunk B."/>
            <person name="Jeske O."/>
            <person name="Meyerdierks A."/>
            <person name="Storesund J.E."/>
            <person name="Kallscheuer N."/>
            <person name="Luecker S."/>
            <person name="Lage O.M."/>
            <person name="Pohl T."/>
            <person name="Merkel B.J."/>
            <person name="Hornburger P."/>
            <person name="Mueller R.-W."/>
            <person name="Bruemmer F."/>
            <person name="Labrenz M."/>
            <person name="Spormann A.M."/>
            <person name="Op Den Camp H."/>
            <person name="Overmann J."/>
            <person name="Amann R."/>
            <person name="Jetten M.S.M."/>
            <person name="Mascher T."/>
            <person name="Medema M.H."/>
            <person name="Devos D.P."/>
            <person name="Kaster A.-K."/>
            <person name="Ovreas L."/>
            <person name="Rohde M."/>
            <person name="Galperin M.Y."/>
            <person name="Jogler C."/>
        </authorList>
    </citation>
    <scope>NUCLEOTIDE SEQUENCE [LARGE SCALE GENOMIC DNA]</scope>
    <source>
        <strain evidence="2 3">KOR42</strain>
    </source>
</reference>
<dbReference type="SUPFAM" id="SSF54637">
    <property type="entry name" value="Thioesterase/thiol ester dehydrase-isomerase"/>
    <property type="match status" value="1"/>
</dbReference>
<dbReference type="RefSeq" id="WP_146509431.1">
    <property type="nucleotide sequence ID" value="NZ_SIHI01000001.1"/>
</dbReference>
<gene>
    <name evidence="2" type="primary">fabZ_1</name>
    <name evidence="2" type="ORF">KOR42_21760</name>
</gene>
<evidence type="ECO:0000313" key="2">
    <source>
        <dbReference type="EMBL" id="TWT58790.1"/>
    </source>
</evidence>
<dbReference type="InterPro" id="IPR029069">
    <property type="entry name" value="HotDog_dom_sf"/>
</dbReference>
<dbReference type="AlphaFoldDB" id="A0A5C5X774"/>
<dbReference type="CDD" id="cd01288">
    <property type="entry name" value="FabZ"/>
    <property type="match status" value="1"/>
</dbReference>
<accession>A0A5C5X774</accession>
<dbReference type="PANTHER" id="PTHR30272">
    <property type="entry name" value="3-HYDROXYACYL-[ACYL-CARRIER-PROTEIN] DEHYDRATASE"/>
    <property type="match status" value="1"/>
</dbReference>
<dbReference type="InterPro" id="IPR013114">
    <property type="entry name" value="FabA_FabZ"/>
</dbReference>
<keyword evidence="3" id="KW-1185">Reference proteome</keyword>
<protein>
    <submittedName>
        <fullName evidence="2">3-hydroxyacyl-[acyl-carrier-protein] dehydratase FabZ</fullName>
        <ecNumber evidence="2">4.2.1.59</ecNumber>
    </submittedName>
</protein>
<dbReference type="EC" id="4.2.1.59" evidence="2"/>
<dbReference type="Pfam" id="PF07977">
    <property type="entry name" value="FabA"/>
    <property type="match status" value="1"/>
</dbReference>
<keyword evidence="1 2" id="KW-0456">Lyase</keyword>
<dbReference type="Gene3D" id="3.10.129.10">
    <property type="entry name" value="Hotdog Thioesterase"/>
    <property type="match status" value="1"/>
</dbReference>
<dbReference type="EMBL" id="SIHI01000001">
    <property type="protein sequence ID" value="TWT58790.1"/>
    <property type="molecule type" value="Genomic_DNA"/>
</dbReference>
<dbReference type="OrthoDB" id="272251at2"/>
<dbReference type="Proteomes" id="UP000317243">
    <property type="component" value="Unassembled WGS sequence"/>
</dbReference>